<protein>
    <recommendedName>
        <fullName evidence="3">Ankyrin repeat protein</fullName>
    </recommendedName>
</protein>
<dbReference type="InterPro" id="IPR036770">
    <property type="entry name" value="Ankyrin_rpt-contain_sf"/>
</dbReference>
<dbReference type="Proteomes" id="UP000023152">
    <property type="component" value="Unassembled WGS sequence"/>
</dbReference>
<evidence type="ECO:0008006" key="3">
    <source>
        <dbReference type="Google" id="ProtNLM"/>
    </source>
</evidence>
<proteinExistence type="predicted"/>
<sequence>MLKLLRENVRDETRWQKLLQCSENDAECTPLMTAVFFQANLTLENVEQLVPKKVTSSFWEKKCNERVHSKTLLHLLFFQSLPNVRSRVQIFKKLIPKESWERLIVTTDDFNQIPLMEALARSPEINEEIISWLLPSKIDDSLWKQRTFINRVSTDLDGMNLLHLAVQNPRIYVLGTLECLRTRIPTNVWSELLKMKDVFDETPLDVAKRLNQPNEVLVELEK</sequence>
<name>X6MWA7_RETFI</name>
<gene>
    <name evidence="1" type="ORF">RFI_19165</name>
</gene>
<reference evidence="1 2" key="1">
    <citation type="journal article" date="2013" name="Curr. Biol.">
        <title>The Genome of the Foraminiferan Reticulomyxa filosa.</title>
        <authorList>
            <person name="Glockner G."/>
            <person name="Hulsmann N."/>
            <person name="Schleicher M."/>
            <person name="Noegel A.A."/>
            <person name="Eichinger L."/>
            <person name="Gallinger C."/>
            <person name="Pawlowski J."/>
            <person name="Sierra R."/>
            <person name="Euteneuer U."/>
            <person name="Pillet L."/>
            <person name="Moustafa A."/>
            <person name="Platzer M."/>
            <person name="Groth M."/>
            <person name="Szafranski K."/>
            <person name="Schliwa M."/>
        </authorList>
    </citation>
    <scope>NUCLEOTIDE SEQUENCE [LARGE SCALE GENOMIC DNA]</scope>
</reference>
<evidence type="ECO:0000313" key="2">
    <source>
        <dbReference type="Proteomes" id="UP000023152"/>
    </source>
</evidence>
<dbReference type="Gene3D" id="1.25.40.20">
    <property type="entry name" value="Ankyrin repeat-containing domain"/>
    <property type="match status" value="1"/>
</dbReference>
<dbReference type="SUPFAM" id="SSF48403">
    <property type="entry name" value="Ankyrin repeat"/>
    <property type="match status" value="1"/>
</dbReference>
<dbReference type="AlphaFoldDB" id="X6MWA7"/>
<evidence type="ECO:0000313" key="1">
    <source>
        <dbReference type="EMBL" id="ETO18124.1"/>
    </source>
</evidence>
<accession>X6MWA7</accession>
<keyword evidence="2" id="KW-1185">Reference proteome</keyword>
<dbReference type="EMBL" id="ASPP01015471">
    <property type="protein sequence ID" value="ETO18124.1"/>
    <property type="molecule type" value="Genomic_DNA"/>
</dbReference>
<organism evidence="1 2">
    <name type="scientific">Reticulomyxa filosa</name>
    <dbReference type="NCBI Taxonomy" id="46433"/>
    <lineage>
        <taxon>Eukaryota</taxon>
        <taxon>Sar</taxon>
        <taxon>Rhizaria</taxon>
        <taxon>Retaria</taxon>
        <taxon>Foraminifera</taxon>
        <taxon>Monothalamids</taxon>
        <taxon>Reticulomyxidae</taxon>
        <taxon>Reticulomyxa</taxon>
    </lineage>
</organism>
<comment type="caution">
    <text evidence="1">The sequence shown here is derived from an EMBL/GenBank/DDBJ whole genome shotgun (WGS) entry which is preliminary data.</text>
</comment>